<dbReference type="PIRSF" id="PIRSF004762">
    <property type="entry name" value="CHP00423"/>
    <property type="match status" value="1"/>
</dbReference>
<dbReference type="GO" id="GO:0044689">
    <property type="term" value="F:7,8-didemethyl-8-hydroxy-5-deazariboflavin synthase activity"/>
    <property type="evidence" value="ECO:0007669"/>
    <property type="project" value="TreeGrafter"/>
</dbReference>
<dbReference type="Gene3D" id="3.20.20.70">
    <property type="entry name" value="Aldolase class I"/>
    <property type="match status" value="1"/>
</dbReference>
<dbReference type="InterPro" id="IPR034405">
    <property type="entry name" value="F420"/>
</dbReference>
<sequence length="380" mass="41673">MTESFEERKVEASRRVAWEAPVDPVLASIDDKLAQGGRLDFEDGLACLETHDLIGLGRLALNVRTRLYGDEAYYVANQHLNYTNICINHCRFCAFHRAPGHPEGYLMTPEEAAGRITATDANDVREVHVVGGCNPEPDLAYYVALLEALGRARPGLKLKAFTAVEIAHIASRAGCTTREVLERLRGAGLSAMPGGGAEVFSERIHQALFPRKIGADEWLAVHGEAHALGLRTNATLLFGHIETHAERVEHLLRLRRQQDLSGGFQCFILLPFHPANTPMAHLPGPSGVDILKTMALSRLMLDNIPHLKAYWIMLGLKLTQVALHFGADDLEGTIVQERIAHQAGAATAQGLTRAQVEAMITAAGFRPVERNTFHERVEAA</sequence>
<dbReference type="InterPro" id="IPR006638">
    <property type="entry name" value="Elp3/MiaA/NifB-like_rSAM"/>
</dbReference>
<proteinExistence type="inferred from homology"/>
<dbReference type="UniPathway" id="UPA00079"/>
<dbReference type="CDD" id="cd01335">
    <property type="entry name" value="Radical_SAM"/>
    <property type="match status" value="1"/>
</dbReference>
<feature type="binding site" evidence="8">
    <location>
        <position position="92"/>
    </location>
    <ligand>
        <name>S-adenosyl-L-methionine</name>
        <dbReference type="ChEBI" id="CHEBI:59789"/>
    </ligand>
</feature>
<evidence type="ECO:0000256" key="8">
    <source>
        <dbReference type="PIRSR" id="PIRSR004762-2"/>
    </source>
</evidence>
<dbReference type="InterPro" id="IPR022432">
    <property type="entry name" value="MqnE"/>
</dbReference>
<evidence type="ECO:0000256" key="3">
    <source>
        <dbReference type="ARBA" id="ARBA00022723"/>
    </source>
</evidence>
<keyword evidence="1 6" id="KW-0004">4Fe-4S</keyword>
<keyword evidence="6 10" id="KW-0808">Transferase</keyword>
<evidence type="ECO:0000256" key="5">
    <source>
        <dbReference type="ARBA" id="ARBA00023014"/>
    </source>
</evidence>
<evidence type="ECO:0000256" key="6">
    <source>
        <dbReference type="HAMAP-Rule" id="MF_00993"/>
    </source>
</evidence>
<dbReference type="SFLD" id="SFLDS00029">
    <property type="entry name" value="Radical_SAM"/>
    <property type="match status" value="1"/>
</dbReference>
<dbReference type="InterPro" id="IPR058240">
    <property type="entry name" value="rSAM_sf"/>
</dbReference>
<keyword evidence="3 6" id="KW-0479">Metal-binding</keyword>
<comment type="similarity">
    <text evidence="6">Belongs to the radical SAM superfamily. MqnE family.</text>
</comment>
<comment type="cofactor">
    <cofactor evidence="6 7">
        <name>[4Fe-4S] cluster</name>
        <dbReference type="ChEBI" id="CHEBI:49883"/>
    </cofactor>
    <text evidence="6 7">Binds 1 [4Fe-4S] cluster. The cluster is coordinated with 3 cysteines and an exchangeable S-adenosyl-L-methionine.</text>
</comment>
<dbReference type="InterPro" id="IPR045567">
    <property type="entry name" value="CofH/MnqC-like_C"/>
</dbReference>
<keyword evidence="5 6" id="KW-0411">Iron-sulfur</keyword>
<dbReference type="SMART" id="SM00729">
    <property type="entry name" value="Elp3"/>
    <property type="match status" value="1"/>
</dbReference>
<evidence type="ECO:0000259" key="9">
    <source>
        <dbReference type="PROSITE" id="PS51918"/>
    </source>
</evidence>
<feature type="binding site" evidence="8">
    <location>
        <position position="198"/>
    </location>
    <ligand>
        <name>S-adenosyl-L-methionine</name>
        <dbReference type="ChEBI" id="CHEBI:59789"/>
    </ligand>
</feature>
<feature type="domain" description="Radical SAM core" evidence="9">
    <location>
        <begin position="72"/>
        <end position="305"/>
    </location>
</feature>
<dbReference type="SFLD" id="SFLDG01389">
    <property type="entry name" value="menaquinone_synthsis_involved"/>
    <property type="match status" value="1"/>
</dbReference>
<comment type="catalytic activity">
    <reaction evidence="6">
        <text>3-[(1-carboxyvinyl)-oxy]benzoate + S-adenosyl-L-methionine + H2O = 6-amino-6-deoxyfutalosine + hydrogencarbonate + L-methionine + H(+)</text>
        <dbReference type="Rhea" id="RHEA:33075"/>
        <dbReference type="ChEBI" id="CHEBI:15377"/>
        <dbReference type="ChEBI" id="CHEBI:15378"/>
        <dbReference type="ChEBI" id="CHEBI:17544"/>
        <dbReference type="ChEBI" id="CHEBI:57844"/>
        <dbReference type="ChEBI" id="CHEBI:59789"/>
        <dbReference type="ChEBI" id="CHEBI:64286"/>
        <dbReference type="ChEBI" id="CHEBI:76981"/>
        <dbReference type="EC" id="2.5.1.120"/>
    </reaction>
</comment>
<evidence type="ECO:0000256" key="2">
    <source>
        <dbReference type="ARBA" id="ARBA00022691"/>
    </source>
</evidence>
<accession>A0A652ZZX0</accession>
<reference evidence="10" key="1">
    <citation type="submission" date="2018-07" db="EMBL/GenBank/DDBJ databases">
        <authorList>
            <consortium name="Genoscope - CEA"/>
            <person name="William W."/>
        </authorList>
    </citation>
    <scope>NUCLEOTIDE SEQUENCE</scope>
    <source>
        <strain evidence="10">IK1</strain>
    </source>
</reference>
<dbReference type="SFLD" id="SFLDG01064">
    <property type="entry name" value="F420__menaquinone_cofactor_bio"/>
    <property type="match status" value="1"/>
</dbReference>
<keyword evidence="4 6" id="KW-0408">Iron</keyword>
<dbReference type="SFLD" id="SFLDF00343">
    <property type="entry name" value="aminofutalosine_synthase_(mqnE"/>
    <property type="match status" value="1"/>
</dbReference>
<dbReference type="GO" id="GO:0102573">
    <property type="term" value="F:aminodeoxyfutalosine synthase activity"/>
    <property type="evidence" value="ECO:0007669"/>
    <property type="project" value="UniProtKB-EC"/>
</dbReference>
<protein>
    <recommendedName>
        <fullName evidence="6">Aminodeoxyfutalosine synthase</fullName>
        <shortName evidence="6">AFL synthase</shortName>
        <shortName evidence="6">Aminofutalosine synthase</shortName>
        <ecNumber evidence="6">2.5.1.120</ecNumber>
    </recommendedName>
    <alternativeName>
        <fullName evidence="6">Menaquinone biosynthetic enzyme MqnE</fullName>
    </alternativeName>
</protein>
<dbReference type="GO" id="GO:0051539">
    <property type="term" value="F:4 iron, 4 sulfur cluster binding"/>
    <property type="evidence" value="ECO:0007669"/>
    <property type="project" value="UniProtKB-KW"/>
</dbReference>
<evidence type="ECO:0000313" key="10">
    <source>
        <dbReference type="EMBL" id="VBB41310.1"/>
    </source>
</evidence>
<dbReference type="GO" id="GO:0005506">
    <property type="term" value="F:iron ion binding"/>
    <property type="evidence" value="ECO:0007669"/>
    <property type="project" value="UniProtKB-UniRule"/>
</dbReference>
<dbReference type="EC" id="2.5.1.120" evidence="6"/>
<dbReference type="Pfam" id="PF04055">
    <property type="entry name" value="Radical_SAM"/>
    <property type="match status" value="1"/>
</dbReference>
<dbReference type="AlphaFoldDB" id="A0A652ZZX0"/>
<dbReference type="InterPro" id="IPR007197">
    <property type="entry name" value="rSAM"/>
</dbReference>
<keyword evidence="2 6" id="KW-0949">S-adenosyl-L-methionine</keyword>
<dbReference type="InterPro" id="IPR020050">
    <property type="entry name" value="FO_synthase_su2"/>
</dbReference>
<evidence type="ECO:0000256" key="7">
    <source>
        <dbReference type="PIRSR" id="PIRSR004762-1"/>
    </source>
</evidence>
<comment type="function">
    <text evidence="6">Radical SAM enzyme that catalyzes the addition of the adenosyl radical to the double bond of 3-[(1-carboxyvinyl)oxy]benzoate, leading to aminodeoxyfutalosine (AFL), a key intermediate in the formation of menaquinone (MK, vitamin K2) from chorismate.</text>
</comment>
<dbReference type="PANTHER" id="PTHR43076">
    <property type="entry name" value="FO SYNTHASE (COFH)"/>
    <property type="match status" value="1"/>
</dbReference>
<dbReference type="Pfam" id="PF19288">
    <property type="entry name" value="CofH_C"/>
    <property type="match status" value="1"/>
</dbReference>
<dbReference type="PANTHER" id="PTHR43076:SF7">
    <property type="entry name" value="AMINODEOXYFUTALOSINE SYNTHASE"/>
    <property type="match status" value="1"/>
</dbReference>
<evidence type="ECO:0000256" key="4">
    <source>
        <dbReference type="ARBA" id="ARBA00023004"/>
    </source>
</evidence>
<name>A0A652ZZX0_UNCDX</name>
<comment type="pathway">
    <text evidence="6">Quinol/quinone metabolism; menaquinone biosynthesis.</text>
</comment>
<dbReference type="HAMAP" id="MF_00993">
    <property type="entry name" value="MqnE"/>
    <property type="match status" value="1"/>
</dbReference>
<organism evidence="10">
    <name type="scientific">Uncultured Desulfatiglans sp</name>
    <dbReference type="NCBI Taxonomy" id="1748965"/>
    <lineage>
        <taxon>Bacteria</taxon>
        <taxon>Pseudomonadati</taxon>
        <taxon>Thermodesulfobacteriota</taxon>
        <taxon>Desulfobacteria</taxon>
        <taxon>Desulfatiglandales</taxon>
        <taxon>Desulfatiglandaceae</taxon>
        <taxon>Desulfatiglans</taxon>
        <taxon>environmental samples</taxon>
    </lineage>
</organism>
<dbReference type="SUPFAM" id="SSF102114">
    <property type="entry name" value="Radical SAM enzymes"/>
    <property type="match status" value="1"/>
</dbReference>
<feature type="binding site" evidence="6 7">
    <location>
        <position position="93"/>
    </location>
    <ligand>
        <name>[4Fe-4S] cluster</name>
        <dbReference type="ChEBI" id="CHEBI:49883"/>
        <note>4Fe-4S-S-AdoMet</note>
    </ligand>
</feature>
<dbReference type="PROSITE" id="PS51918">
    <property type="entry name" value="RADICAL_SAM"/>
    <property type="match status" value="1"/>
</dbReference>
<dbReference type="NCBIfam" id="TIGR00423">
    <property type="entry name" value="CofH family radical SAM protein"/>
    <property type="match status" value="1"/>
</dbReference>
<dbReference type="NCBIfam" id="TIGR03700">
    <property type="entry name" value="mena_SCO4494"/>
    <property type="match status" value="1"/>
</dbReference>
<dbReference type="EMBL" id="UPXX01000001">
    <property type="protein sequence ID" value="VBB41310.1"/>
    <property type="molecule type" value="Genomic_DNA"/>
</dbReference>
<keyword evidence="6" id="KW-0474">Menaquinone biosynthesis</keyword>
<feature type="binding site" evidence="6 7">
    <location>
        <position position="86"/>
    </location>
    <ligand>
        <name>[4Fe-4S] cluster</name>
        <dbReference type="ChEBI" id="CHEBI:49883"/>
        <note>4Fe-4S-S-AdoMet</note>
    </ligand>
</feature>
<gene>
    <name evidence="6 10" type="primary">mqnE</name>
    <name evidence="10" type="ORF">TRIP_B10038</name>
</gene>
<dbReference type="GO" id="GO:0009234">
    <property type="term" value="P:menaquinone biosynthetic process"/>
    <property type="evidence" value="ECO:0007669"/>
    <property type="project" value="UniProtKB-UniRule"/>
</dbReference>
<evidence type="ECO:0000256" key="1">
    <source>
        <dbReference type="ARBA" id="ARBA00022485"/>
    </source>
</evidence>
<feature type="binding site" evidence="6 7">
    <location>
        <position position="90"/>
    </location>
    <ligand>
        <name>[4Fe-4S] cluster</name>
        <dbReference type="ChEBI" id="CHEBI:49883"/>
        <note>4Fe-4S-S-AdoMet</note>
    </ligand>
</feature>
<dbReference type="InterPro" id="IPR013785">
    <property type="entry name" value="Aldolase_TIM"/>
</dbReference>